<protein>
    <submittedName>
        <fullName evidence="2">Uncharacterized protein</fullName>
    </submittedName>
</protein>
<feature type="region of interest" description="Disordered" evidence="1">
    <location>
        <begin position="1"/>
        <end position="23"/>
    </location>
</feature>
<evidence type="ECO:0000313" key="3">
    <source>
        <dbReference type="Proteomes" id="UP001500630"/>
    </source>
</evidence>
<proteinExistence type="predicted"/>
<dbReference type="Proteomes" id="UP001500630">
    <property type="component" value="Unassembled WGS sequence"/>
</dbReference>
<dbReference type="EMBL" id="BAABDQ010000080">
    <property type="protein sequence ID" value="GAA3625743.1"/>
    <property type="molecule type" value="Genomic_DNA"/>
</dbReference>
<sequence>MFTELSDLDQTGRRARERGQVDGAAVLLSNGEGVQQHTQPAAVHETDLGHVEKQLVTGPLKDIAMNWRKAGALARSTSPASVITVALQDGDGLPASLLGNQDQVGVGRRGHEHGKWLPLPAA</sequence>
<gene>
    <name evidence="2" type="ORF">GCM10022419_134120</name>
</gene>
<reference evidence="3" key="1">
    <citation type="journal article" date="2019" name="Int. J. Syst. Evol. Microbiol.">
        <title>The Global Catalogue of Microorganisms (GCM) 10K type strain sequencing project: providing services to taxonomists for standard genome sequencing and annotation.</title>
        <authorList>
            <consortium name="The Broad Institute Genomics Platform"/>
            <consortium name="The Broad Institute Genome Sequencing Center for Infectious Disease"/>
            <person name="Wu L."/>
            <person name="Ma J."/>
        </authorList>
    </citation>
    <scope>NUCLEOTIDE SEQUENCE [LARGE SCALE GENOMIC DNA]</scope>
    <source>
        <strain evidence="3">JCM 17326</strain>
    </source>
</reference>
<evidence type="ECO:0000313" key="2">
    <source>
        <dbReference type="EMBL" id="GAA3625743.1"/>
    </source>
</evidence>
<comment type="caution">
    <text evidence="2">The sequence shown here is derived from an EMBL/GenBank/DDBJ whole genome shotgun (WGS) entry which is preliminary data.</text>
</comment>
<keyword evidence="3" id="KW-1185">Reference proteome</keyword>
<feature type="compositionally biased region" description="Basic and acidic residues" evidence="1">
    <location>
        <begin position="10"/>
        <end position="20"/>
    </location>
</feature>
<organism evidence="2 3">
    <name type="scientific">Nonomuraea rosea</name>
    <dbReference type="NCBI Taxonomy" id="638574"/>
    <lineage>
        <taxon>Bacteria</taxon>
        <taxon>Bacillati</taxon>
        <taxon>Actinomycetota</taxon>
        <taxon>Actinomycetes</taxon>
        <taxon>Streptosporangiales</taxon>
        <taxon>Streptosporangiaceae</taxon>
        <taxon>Nonomuraea</taxon>
    </lineage>
</organism>
<feature type="region of interest" description="Disordered" evidence="1">
    <location>
        <begin position="103"/>
        <end position="122"/>
    </location>
</feature>
<accession>A0ABP7A6F9</accession>
<name>A0ABP7A6F9_9ACTN</name>
<evidence type="ECO:0000256" key="1">
    <source>
        <dbReference type="SAM" id="MobiDB-lite"/>
    </source>
</evidence>